<dbReference type="InterPro" id="IPR000056">
    <property type="entry name" value="Ribul_P_3_epim-like"/>
</dbReference>
<sequence length="246" mass="27308">MASRDFLNYLRFLTPTLSVGVISSDLMHLEDELKKLDDTGVNIIHFDVMDGNFCPSMTIGASFIKSVKTKFLKDIHLMISQPDIKLNWFVDAGADMLTVHFEACPAHIHSILQLIGRMKNVNDPERGIIAGVAINPGTPVESIESVLDVADMITILAVNPGWQEQSFIRITQRKIEKAISLINQSGRDILVCVDGGITKENIVDVSQMAPDIVVAGSAVFDKKDPAENARFLLGHLKKDRRKYHEI</sequence>
<protein>
    <submittedName>
        <fullName evidence="3">Ribulose-phosphate 3-epimerase</fullName>
        <ecNumber evidence="3">5.1.3.1</ecNumber>
    </submittedName>
</protein>
<dbReference type="AlphaFoldDB" id="A0A1V6C9H5"/>
<dbReference type="GO" id="GO:0004750">
    <property type="term" value="F:D-ribulose-phosphate 3-epimerase activity"/>
    <property type="evidence" value="ECO:0007669"/>
    <property type="project" value="UniProtKB-EC"/>
</dbReference>
<dbReference type="SUPFAM" id="SSF51366">
    <property type="entry name" value="Ribulose-phoshate binding barrel"/>
    <property type="match status" value="1"/>
</dbReference>
<accession>A0A1V6C9H5</accession>
<dbReference type="InterPro" id="IPR011060">
    <property type="entry name" value="RibuloseP-bd_barrel"/>
</dbReference>
<dbReference type="NCBIfam" id="NF004076">
    <property type="entry name" value="PRK05581.1-4"/>
    <property type="match status" value="1"/>
</dbReference>
<comment type="caution">
    <text evidence="3">The sequence shown here is derived from an EMBL/GenBank/DDBJ whole genome shotgun (WGS) entry which is preliminary data.</text>
</comment>
<dbReference type="InterPro" id="IPR013785">
    <property type="entry name" value="Aldolase_TIM"/>
</dbReference>
<gene>
    <name evidence="3" type="primary">rpe_1</name>
    <name evidence="3" type="ORF">BWX89_00924</name>
</gene>
<evidence type="ECO:0000256" key="1">
    <source>
        <dbReference type="ARBA" id="ARBA00022723"/>
    </source>
</evidence>
<dbReference type="EMBL" id="MWDQ01000077">
    <property type="protein sequence ID" value="OQB73537.1"/>
    <property type="molecule type" value="Genomic_DNA"/>
</dbReference>
<dbReference type="CDD" id="cd00429">
    <property type="entry name" value="RPE"/>
    <property type="match status" value="1"/>
</dbReference>
<dbReference type="Proteomes" id="UP000485562">
    <property type="component" value="Unassembled WGS sequence"/>
</dbReference>
<dbReference type="Gene3D" id="3.20.20.70">
    <property type="entry name" value="Aldolase class I"/>
    <property type="match status" value="1"/>
</dbReference>
<name>A0A1V6C9H5_UNCT6</name>
<keyword evidence="1" id="KW-0479">Metal-binding</keyword>
<proteinExistence type="predicted"/>
<reference evidence="3" key="1">
    <citation type="submission" date="2017-02" db="EMBL/GenBank/DDBJ databases">
        <title>Delving into the versatile metabolic prowess of the omnipresent phylum Bacteroidetes.</title>
        <authorList>
            <person name="Nobu M.K."/>
            <person name="Mei R."/>
            <person name="Narihiro T."/>
            <person name="Kuroda K."/>
            <person name="Liu W.-T."/>
        </authorList>
    </citation>
    <scope>NUCLEOTIDE SEQUENCE</scope>
    <source>
        <strain evidence="3">ADurb.Bin131</strain>
    </source>
</reference>
<evidence type="ECO:0000313" key="3">
    <source>
        <dbReference type="EMBL" id="OQB73537.1"/>
    </source>
</evidence>
<organism evidence="3">
    <name type="scientific">candidate division TA06 bacterium ADurb.Bin131</name>
    <dbReference type="NCBI Taxonomy" id="1852827"/>
    <lineage>
        <taxon>Bacteria</taxon>
        <taxon>Bacteria division TA06</taxon>
    </lineage>
</organism>
<dbReference type="Pfam" id="PF00834">
    <property type="entry name" value="Ribul_P_3_epim"/>
    <property type="match status" value="1"/>
</dbReference>
<dbReference type="GO" id="GO:0005975">
    <property type="term" value="P:carbohydrate metabolic process"/>
    <property type="evidence" value="ECO:0007669"/>
    <property type="project" value="InterPro"/>
</dbReference>
<dbReference type="PANTHER" id="PTHR11749">
    <property type="entry name" value="RIBULOSE-5-PHOSPHATE-3-EPIMERASE"/>
    <property type="match status" value="1"/>
</dbReference>
<dbReference type="GO" id="GO:0046872">
    <property type="term" value="F:metal ion binding"/>
    <property type="evidence" value="ECO:0007669"/>
    <property type="project" value="UniProtKB-KW"/>
</dbReference>
<dbReference type="EC" id="5.1.3.1" evidence="3"/>
<evidence type="ECO:0000256" key="2">
    <source>
        <dbReference type="ARBA" id="ARBA00023235"/>
    </source>
</evidence>
<keyword evidence="2 3" id="KW-0413">Isomerase</keyword>